<feature type="signal peptide" evidence="1">
    <location>
        <begin position="1"/>
        <end position="24"/>
    </location>
</feature>
<evidence type="ECO:0008006" key="4">
    <source>
        <dbReference type="Google" id="ProtNLM"/>
    </source>
</evidence>
<dbReference type="OrthoDB" id="6310865at2"/>
<keyword evidence="3" id="KW-1185">Reference proteome</keyword>
<keyword evidence="1" id="KW-0732">Signal</keyword>
<evidence type="ECO:0000313" key="2">
    <source>
        <dbReference type="EMBL" id="PCK32241.1"/>
    </source>
</evidence>
<dbReference type="RefSeq" id="WP_099641552.1">
    <property type="nucleotide sequence ID" value="NZ_NKHF01000036.1"/>
</dbReference>
<dbReference type="InterPro" id="IPR016024">
    <property type="entry name" value="ARM-type_fold"/>
</dbReference>
<gene>
    <name evidence="2" type="ORF">CEX98_07890</name>
</gene>
<dbReference type="InterPro" id="IPR011989">
    <property type="entry name" value="ARM-like"/>
</dbReference>
<dbReference type="Gene3D" id="1.25.10.10">
    <property type="entry name" value="Leucine-rich Repeat Variant"/>
    <property type="match status" value="2"/>
</dbReference>
<sequence length="567" mass="62421">MIRPSLLGICVAPWLALLSLSASAALCQPQFSFNIKTATSFNYSKLNHSAQQTEIELAGQLSVLSVTKGAEQNWWAIKADNVVALSEGDSTPLPQYELPFAFKLDNSGLITEFYFSHHLSLQAQEQLKGLAFFLQYQNGNSKIKPERDNLGEYRARYKPVATANGTALLFSKLSYELKDPNTLSTFSSVNVLNSAQEIIPSACFLDKRAGAESLELSGTDLKFHSQQDFDITKVTQAFPTSLFMMDNDLLQWPKADMQLSDAEKSALTKRLLALVTEQDISQIDAHTLALLLREFDAVIGELSAVILTSRISDKAQMRLFNALGQLDTPASQHLLSGLLVNTKNKPQMQFRALRALTQGQNPLSDNAANQLIALLNDGFLSADPEVVSSFYMTLGIILNNRSNSAAASRLDQAIVEHITLSDNDNKTADLITALGNSRNNSHVPFIDDYLQNSNARIEKAAIRALGMVQSRDAYRELESHLSAHSGRNTKALITALGHYQMTANVSDSVLNFAVNNSDEAIRYAAIKALSNQQKSEGIKATLRQALQQEHSRRNFEAIVNLLHSNTN</sequence>
<dbReference type="SUPFAM" id="SSF48371">
    <property type="entry name" value="ARM repeat"/>
    <property type="match status" value="1"/>
</dbReference>
<reference evidence="3" key="1">
    <citation type="journal article" date="2019" name="Genome Announc.">
        <title>Draft Genome Sequence of Pseudoalteromonas piscicida Strain 36Y ROTHPW, an Hypersaline Seawater Isolate from the South Coast of Sonora, Mexico.</title>
        <authorList>
            <person name="Sanchez-Diaz R."/>
            <person name="Molina-Garza Z.J."/>
            <person name="Cruz-Suarez L.E."/>
            <person name="Selvin J."/>
            <person name="Kiran G.S."/>
            <person name="Ibarra-Gamez J.C."/>
            <person name="Gomez-Gil B."/>
            <person name="Galaviz-Silva L."/>
        </authorList>
    </citation>
    <scope>NUCLEOTIDE SEQUENCE [LARGE SCALE GENOMIC DNA]</scope>
    <source>
        <strain evidence="3">36Y_RITHPW</strain>
    </source>
</reference>
<evidence type="ECO:0000256" key="1">
    <source>
        <dbReference type="SAM" id="SignalP"/>
    </source>
</evidence>
<organism evidence="2 3">
    <name type="scientific">Pseudoalteromonas piscicida</name>
    <dbReference type="NCBI Taxonomy" id="43662"/>
    <lineage>
        <taxon>Bacteria</taxon>
        <taxon>Pseudomonadati</taxon>
        <taxon>Pseudomonadota</taxon>
        <taxon>Gammaproteobacteria</taxon>
        <taxon>Alteromonadales</taxon>
        <taxon>Pseudoalteromonadaceae</taxon>
        <taxon>Pseudoalteromonas</taxon>
    </lineage>
</organism>
<accession>A0A2A5JSI9</accession>
<evidence type="ECO:0000313" key="3">
    <source>
        <dbReference type="Proteomes" id="UP000228621"/>
    </source>
</evidence>
<comment type="caution">
    <text evidence="2">The sequence shown here is derived from an EMBL/GenBank/DDBJ whole genome shotgun (WGS) entry which is preliminary data.</text>
</comment>
<protein>
    <recommendedName>
        <fullName evidence="4">HEAT repeat domain-containing protein</fullName>
    </recommendedName>
</protein>
<dbReference type="EMBL" id="NKHF01000036">
    <property type="protein sequence ID" value="PCK32241.1"/>
    <property type="molecule type" value="Genomic_DNA"/>
</dbReference>
<dbReference type="Pfam" id="PF13646">
    <property type="entry name" value="HEAT_2"/>
    <property type="match status" value="1"/>
</dbReference>
<name>A0A2A5JSI9_PSEO7</name>
<proteinExistence type="predicted"/>
<dbReference type="AlphaFoldDB" id="A0A2A5JSI9"/>
<dbReference type="Proteomes" id="UP000228621">
    <property type="component" value="Unassembled WGS sequence"/>
</dbReference>
<feature type="chain" id="PRO_5012788803" description="HEAT repeat domain-containing protein" evidence="1">
    <location>
        <begin position="25"/>
        <end position="567"/>
    </location>
</feature>